<feature type="domain" description="ClpA/ClpB AAA lid" evidence="4">
    <location>
        <begin position="152"/>
        <end position="240"/>
    </location>
</feature>
<organism evidence="5 6">
    <name type="scientific">Tectimicrobiota bacterium</name>
    <dbReference type="NCBI Taxonomy" id="2528274"/>
    <lineage>
        <taxon>Bacteria</taxon>
        <taxon>Pseudomonadati</taxon>
        <taxon>Nitrospinota/Tectimicrobiota group</taxon>
        <taxon>Candidatus Tectimicrobiota</taxon>
    </lineage>
</organism>
<proteinExistence type="predicted"/>
<evidence type="ECO:0000256" key="1">
    <source>
        <dbReference type="ARBA" id="ARBA00022741"/>
    </source>
</evidence>
<evidence type="ECO:0000259" key="3">
    <source>
        <dbReference type="Pfam" id="PF00004"/>
    </source>
</evidence>
<evidence type="ECO:0000313" key="5">
    <source>
        <dbReference type="EMBL" id="MBM3222889.1"/>
    </source>
</evidence>
<evidence type="ECO:0000313" key="6">
    <source>
        <dbReference type="Proteomes" id="UP000712673"/>
    </source>
</evidence>
<dbReference type="InterPro" id="IPR041546">
    <property type="entry name" value="ClpA/ClpB_AAA_lid"/>
</dbReference>
<name>A0A937VXG3_UNCTE</name>
<accession>A0A937VXG3</accession>
<dbReference type="GO" id="GO:0006508">
    <property type="term" value="P:proteolysis"/>
    <property type="evidence" value="ECO:0007669"/>
    <property type="project" value="UniProtKB-KW"/>
</dbReference>
<dbReference type="InterPro" id="IPR003959">
    <property type="entry name" value="ATPase_AAA_core"/>
</dbReference>
<dbReference type="AlphaFoldDB" id="A0A937VXG3"/>
<keyword evidence="2 5" id="KW-0067">ATP-binding</keyword>
<dbReference type="InterPro" id="IPR027417">
    <property type="entry name" value="P-loop_NTPase"/>
</dbReference>
<dbReference type="Pfam" id="PF17871">
    <property type="entry name" value="AAA_lid_9"/>
    <property type="match status" value="1"/>
</dbReference>
<dbReference type="GO" id="GO:0005524">
    <property type="term" value="F:ATP binding"/>
    <property type="evidence" value="ECO:0007669"/>
    <property type="project" value="UniProtKB-KW"/>
</dbReference>
<keyword evidence="1" id="KW-0547">Nucleotide-binding</keyword>
<evidence type="ECO:0000259" key="4">
    <source>
        <dbReference type="Pfam" id="PF17871"/>
    </source>
</evidence>
<gene>
    <name evidence="5" type="ORF">FJZ47_03670</name>
</gene>
<keyword evidence="5" id="KW-0378">Hydrolase</keyword>
<dbReference type="GO" id="GO:0016887">
    <property type="term" value="F:ATP hydrolysis activity"/>
    <property type="evidence" value="ECO:0007669"/>
    <property type="project" value="InterPro"/>
</dbReference>
<dbReference type="Gene3D" id="1.10.8.60">
    <property type="match status" value="1"/>
</dbReference>
<protein>
    <submittedName>
        <fullName evidence="5">ATP-dependent Clp protease ATP-binding subunit</fullName>
    </submittedName>
</protein>
<evidence type="ECO:0000256" key="2">
    <source>
        <dbReference type="ARBA" id="ARBA00022840"/>
    </source>
</evidence>
<feature type="non-terminal residue" evidence="5">
    <location>
        <position position="1"/>
    </location>
</feature>
<reference evidence="5" key="1">
    <citation type="submission" date="2019-03" db="EMBL/GenBank/DDBJ databases">
        <title>Lake Tanganyika Metagenome-Assembled Genomes (MAGs).</title>
        <authorList>
            <person name="Tran P."/>
        </authorList>
    </citation>
    <scope>NUCLEOTIDE SEQUENCE</scope>
    <source>
        <strain evidence="5">K_DeepCast_65m_m2_066</strain>
    </source>
</reference>
<dbReference type="GO" id="GO:0005737">
    <property type="term" value="C:cytoplasm"/>
    <property type="evidence" value="ECO:0007669"/>
    <property type="project" value="TreeGrafter"/>
</dbReference>
<dbReference type="Pfam" id="PF00004">
    <property type="entry name" value="AAA"/>
    <property type="match status" value="1"/>
</dbReference>
<dbReference type="SUPFAM" id="SSF52540">
    <property type="entry name" value="P-loop containing nucleoside triphosphate hydrolases"/>
    <property type="match status" value="1"/>
</dbReference>
<dbReference type="GO" id="GO:0008233">
    <property type="term" value="F:peptidase activity"/>
    <property type="evidence" value="ECO:0007669"/>
    <property type="project" value="UniProtKB-KW"/>
</dbReference>
<comment type="caution">
    <text evidence="5">The sequence shown here is derived from an EMBL/GenBank/DDBJ whole genome shotgun (WGS) entry which is preliminary data.</text>
</comment>
<dbReference type="InterPro" id="IPR050130">
    <property type="entry name" value="ClpA_ClpB"/>
</dbReference>
<sequence>VRTLHQKTKNIPVLISEPGVSRVAVVKGLALRIAHGDVVASMRTKRIVELHMHDLARTLGSRRQFAQCVGQLLEEASRHPDIVLFFDEMHAVMGSGSGEGSIDVANLLKPALSKGNLRCIGATTLEDYRRFIAPDALLDRYCQAIVVNEPSSSEMQEILVQIRPQYEEHHMVRITPEALEAIVELASKHMPEKRFPEKAIDILDQACSRARISQVTQLEALMTAESLYEVTRETIAAVIAQKTGLPVAHVLEPPRERLQRLARELQAQVKGGGKL</sequence>
<dbReference type="PANTHER" id="PTHR11638">
    <property type="entry name" value="ATP-DEPENDENT CLP PROTEASE"/>
    <property type="match status" value="1"/>
</dbReference>
<dbReference type="Gene3D" id="3.40.50.300">
    <property type="entry name" value="P-loop containing nucleotide triphosphate hydrolases"/>
    <property type="match status" value="1"/>
</dbReference>
<dbReference type="PANTHER" id="PTHR11638:SF175">
    <property type="entry name" value="ATP-DEPENDENT CLP PROTEASE, ATP-BINDING SUBUNIT CLPC"/>
    <property type="match status" value="1"/>
</dbReference>
<dbReference type="EMBL" id="VGLS01000066">
    <property type="protein sequence ID" value="MBM3222889.1"/>
    <property type="molecule type" value="Genomic_DNA"/>
</dbReference>
<dbReference type="GO" id="GO:0034605">
    <property type="term" value="P:cellular response to heat"/>
    <property type="evidence" value="ECO:0007669"/>
    <property type="project" value="TreeGrafter"/>
</dbReference>
<feature type="domain" description="ATPase AAA-type core" evidence="3">
    <location>
        <begin position="17"/>
        <end position="125"/>
    </location>
</feature>
<dbReference type="Proteomes" id="UP000712673">
    <property type="component" value="Unassembled WGS sequence"/>
</dbReference>
<keyword evidence="5" id="KW-0645">Protease</keyword>